<evidence type="ECO:0000256" key="4">
    <source>
        <dbReference type="SAM" id="MobiDB-lite"/>
    </source>
</evidence>
<dbReference type="EMBL" id="HG806266">
    <property type="protein sequence ID" value="CDW58110.1"/>
    <property type="molecule type" value="Genomic_DNA"/>
</dbReference>
<dbReference type="PANTHER" id="PTHR15565">
    <property type="entry name" value="AATF PROTEIN APOPTOSIS ANTAGONIZING TRANSCRIPTION FACTOR"/>
    <property type="match status" value="1"/>
</dbReference>
<evidence type="ECO:0000313" key="7">
    <source>
        <dbReference type="Proteomes" id="UP000030665"/>
    </source>
</evidence>
<dbReference type="AlphaFoldDB" id="A0A077ZHK2"/>
<evidence type="ECO:0000256" key="2">
    <source>
        <dbReference type="ARBA" id="ARBA00006420"/>
    </source>
</evidence>
<dbReference type="SUPFAM" id="SSF110836">
    <property type="entry name" value="Hypothetical protein SAV1430"/>
    <property type="match status" value="1"/>
</dbReference>
<dbReference type="GO" id="GO:0051536">
    <property type="term" value="F:iron-sulfur cluster binding"/>
    <property type="evidence" value="ECO:0007669"/>
    <property type="project" value="InterPro"/>
</dbReference>
<accession>A0A077ZHK2</accession>
<dbReference type="SUPFAM" id="SSF117916">
    <property type="entry name" value="Fe-S cluster assembly (FSCA) domain-like"/>
    <property type="match status" value="1"/>
</dbReference>
<name>A0A077ZHK2_TRITR</name>
<proteinExistence type="inferred from homology"/>
<comment type="function">
    <text evidence="1">Molecular scaffold for [Fe-S] cluster assembly of mitochondrial iron-sulfur proteins.</text>
</comment>
<protein>
    <recommendedName>
        <fullName evidence="3">NFU1 iron-sulfur cluster scaffold homolog, mitochondrial</fullName>
    </recommendedName>
</protein>
<dbReference type="InterPro" id="IPR012617">
    <property type="entry name" value="AATF_C"/>
</dbReference>
<dbReference type="InterPro" id="IPR014824">
    <property type="entry name" value="Nfu/NifU_N"/>
</dbReference>
<dbReference type="Gene3D" id="3.30.1370.70">
    <property type="entry name" value="Scaffold protein Nfu/NifU, N-terminal domain"/>
    <property type="match status" value="1"/>
</dbReference>
<reference evidence="6" key="2">
    <citation type="submission" date="2014-03" db="EMBL/GenBank/DDBJ databases">
        <title>The whipworm genome and dual-species transcriptomics of an intimate host-pathogen interaction.</title>
        <authorList>
            <person name="Foth B.J."/>
            <person name="Tsai I.J."/>
            <person name="Reid A.J."/>
            <person name="Bancroft A.J."/>
            <person name="Nichol S."/>
            <person name="Tracey A."/>
            <person name="Holroyd N."/>
            <person name="Cotton J.A."/>
            <person name="Stanley E.J."/>
            <person name="Zarowiecki M."/>
            <person name="Liu J.Z."/>
            <person name="Huckvale T."/>
            <person name="Cooper P.J."/>
            <person name="Grencis R.K."/>
            <person name="Berriman M."/>
        </authorList>
    </citation>
    <scope>NUCLEOTIDE SEQUENCE [LARGE SCALE GENOMIC DNA]</scope>
</reference>
<dbReference type="STRING" id="36087.A0A077ZHK2"/>
<gene>
    <name evidence="6" type="ORF">TTRE_0000641301</name>
</gene>
<dbReference type="Pfam" id="PF01106">
    <property type="entry name" value="NifU"/>
    <property type="match status" value="1"/>
</dbReference>
<comment type="similarity">
    <text evidence="2">Belongs to the NifU family.</text>
</comment>
<keyword evidence="7" id="KW-1185">Reference proteome</keyword>
<feature type="domain" description="Scaffold protein Nfu/NifU N-terminal" evidence="5">
    <location>
        <begin position="28"/>
        <end position="103"/>
    </location>
</feature>
<evidence type="ECO:0000313" key="6">
    <source>
        <dbReference type="EMBL" id="CDW58110.1"/>
    </source>
</evidence>
<feature type="region of interest" description="Disordered" evidence="4">
    <location>
        <begin position="333"/>
        <end position="360"/>
    </location>
</feature>
<feature type="compositionally biased region" description="Basic and acidic residues" evidence="4">
    <location>
        <begin position="339"/>
        <end position="351"/>
    </location>
</feature>
<dbReference type="GO" id="GO:0016226">
    <property type="term" value="P:iron-sulfur cluster assembly"/>
    <property type="evidence" value="ECO:0007669"/>
    <property type="project" value="InterPro"/>
</dbReference>
<dbReference type="GO" id="GO:0005506">
    <property type="term" value="F:iron ion binding"/>
    <property type="evidence" value="ECO:0007669"/>
    <property type="project" value="InterPro"/>
</dbReference>
<organism evidence="6 7">
    <name type="scientific">Trichuris trichiura</name>
    <name type="common">Whipworm</name>
    <name type="synonym">Trichocephalus trichiurus</name>
    <dbReference type="NCBI Taxonomy" id="36087"/>
    <lineage>
        <taxon>Eukaryota</taxon>
        <taxon>Metazoa</taxon>
        <taxon>Ecdysozoa</taxon>
        <taxon>Nematoda</taxon>
        <taxon>Enoplea</taxon>
        <taxon>Dorylaimia</taxon>
        <taxon>Trichinellida</taxon>
        <taxon>Trichuridae</taxon>
        <taxon>Trichuris</taxon>
    </lineage>
</organism>
<feature type="region of interest" description="Disordered" evidence="4">
    <location>
        <begin position="429"/>
        <end position="462"/>
    </location>
</feature>
<reference evidence="6" key="1">
    <citation type="submission" date="2014-01" db="EMBL/GenBank/DDBJ databases">
        <authorList>
            <person name="Aslett M."/>
        </authorList>
    </citation>
    <scope>NUCLEOTIDE SEQUENCE</scope>
</reference>
<dbReference type="GO" id="GO:0005730">
    <property type="term" value="C:nucleolus"/>
    <property type="evidence" value="ECO:0007669"/>
    <property type="project" value="TreeGrafter"/>
</dbReference>
<dbReference type="SMART" id="SM00932">
    <property type="entry name" value="Nfu_N"/>
    <property type="match status" value="1"/>
</dbReference>
<evidence type="ECO:0000259" key="5">
    <source>
        <dbReference type="SMART" id="SM00932"/>
    </source>
</evidence>
<dbReference type="InterPro" id="IPR039223">
    <property type="entry name" value="AATF/Bfr2"/>
</dbReference>
<dbReference type="PANTHER" id="PTHR15565:SF0">
    <property type="entry name" value="PROTEIN AATF"/>
    <property type="match status" value="1"/>
</dbReference>
<dbReference type="Pfam" id="PF08164">
    <property type="entry name" value="TRAUB"/>
    <property type="match status" value="1"/>
</dbReference>
<evidence type="ECO:0000256" key="3">
    <source>
        <dbReference type="ARBA" id="ARBA00018782"/>
    </source>
</evidence>
<dbReference type="Proteomes" id="UP000030665">
    <property type="component" value="Unassembled WGS sequence"/>
</dbReference>
<sequence>MFRSSAWRKLSLASSNAFRSVVGCSMFIQARETPNPLSLKFIPGVAVLPRRTANFPDRRLASKSPLAELLFRINGVKSADEETSWTLLKPEIFATIMDFFICGRNVLKEEVDGNKVLDSRDEDELVTAIKELLDTRIRPAIQQDGGDVVFMVGSLHCSHADGHANCFHGFDNGVVKPKMQGACTGCPSSIGTLKVGIENMLQFYIPEVKSVEQVADPADGVSETEFEHLEDKIRMNSSLLVELNALQNPEPLEFNVDESDSEDGWFLALPVIRSIVESISVTRAKLVNLFPSEEIAPSEPTLRHKNAILLDEKDARYKGRVVSFSNLDSFSEEEEEVERAEHYDSNTRKEEIESEKEEEEDSADFVKFFRQVDVHEHLAKAKAVQQQLSKFAMLSRTRAKAKISKCHSAVSKMLDEMLTLEDMLFSRDPKTANLSTTGSTAVEKRTKKDDVNTDLTDATDDDENANEVKLPKKRRCLSLDKYADLLEQLHSAFHWYEKTRMVNIKSSHKDFSGFEFNILKQIDYVLSDRDRLRRRTQVKRSDYSYVGEPSQSRGDANNDEVVDEEIFDDDDFYEQLLRELIHRSTGNCTDPLVQGRQWAKLQKLRTKRKRKTVDRRASKGRAIRYHVISKLVNFMAPIDRCQMSDDARTELFSSIFGGSKNVNTANT</sequence>
<dbReference type="Gene3D" id="3.30.300.130">
    <property type="entry name" value="Fe-S cluster assembly (FSCA)"/>
    <property type="match status" value="1"/>
</dbReference>
<feature type="compositionally biased region" description="Basic and acidic residues" evidence="4">
    <location>
        <begin position="442"/>
        <end position="451"/>
    </location>
</feature>
<evidence type="ECO:0000256" key="1">
    <source>
        <dbReference type="ARBA" id="ARBA00002175"/>
    </source>
</evidence>
<dbReference type="InterPro" id="IPR036498">
    <property type="entry name" value="Nfu/NifU_N_sf"/>
</dbReference>
<dbReference type="GO" id="GO:0006357">
    <property type="term" value="P:regulation of transcription by RNA polymerase II"/>
    <property type="evidence" value="ECO:0007669"/>
    <property type="project" value="TreeGrafter"/>
</dbReference>
<dbReference type="Pfam" id="PF08712">
    <property type="entry name" value="Nfu_N"/>
    <property type="match status" value="1"/>
</dbReference>
<dbReference type="OrthoDB" id="5783963at2759"/>
<dbReference type="InterPro" id="IPR001075">
    <property type="entry name" value="NIF_FeS_clus_asmbl_NifU_C"/>
</dbReference>
<dbReference type="InterPro" id="IPR034904">
    <property type="entry name" value="FSCA_dom_sf"/>
</dbReference>